<dbReference type="PROSITE" id="PS51935">
    <property type="entry name" value="NLPC_P60"/>
    <property type="match status" value="1"/>
</dbReference>
<evidence type="ECO:0000313" key="6">
    <source>
        <dbReference type="EMBL" id="CAA6829710.1"/>
    </source>
</evidence>
<organism evidence="6">
    <name type="scientific">uncultured Aureispira sp</name>
    <dbReference type="NCBI Taxonomy" id="1331704"/>
    <lineage>
        <taxon>Bacteria</taxon>
        <taxon>Pseudomonadati</taxon>
        <taxon>Bacteroidota</taxon>
        <taxon>Saprospiria</taxon>
        <taxon>Saprospirales</taxon>
        <taxon>Saprospiraceae</taxon>
        <taxon>Aureispira</taxon>
        <taxon>environmental samples</taxon>
    </lineage>
</organism>
<keyword evidence="3 6" id="KW-0378">Hydrolase</keyword>
<dbReference type="PANTHER" id="PTHR47053">
    <property type="entry name" value="MUREIN DD-ENDOPEPTIDASE MEPH-RELATED"/>
    <property type="match status" value="1"/>
</dbReference>
<evidence type="ECO:0000256" key="1">
    <source>
        <dbReference type="ARBA" id="ARBA00007074"/>
    </source>
</evidence>
<gene>
    <name evidence="6" type="ORF">HELGO_WM25491</name>
</gene>
<keyword evidence="2" id="KW-0645">Protease</keyword>
<dbReference type="EMBL" id="CACVAQ010000514">
    <property type="protein sequence ID" value="CAA6829710.1"/>
    <property type="molecule type" value="Genomic_DNA"/>
</dbReference>
<evidence type="ECO:0000256" key="4">
    <source>
        <dbReference type="ARBA" id="ARBA00022807"/>
    </source>
</evidence>
<dbReference type="Pfam" id="PF00877">
    <property type="entry name" value="NLPC_P60"/>
    <property type="match status" value="1"/>
</dbReference>
<protein>
    <submittedName>
        <fullName evidence="6">Hydrolase Nlp/P60</fullName>
    </submittedName>
</protein>
<reference evidence="6" key="1">
    <citation type="submission" date="2020-01" db="EMBL/GenBank/DDBJ databases">
        <authorList>
            <person name="Meier V. D."/>
            <person name="Meier V D."/>
        </authorList>
    </citation>
    <scope>NUCLEOTIDE SEQUENCE</scope>
    <source>
        <strain evidence="6">HLG_WM_MAG_10</strain>
    </source>
</reference>
<dbReference type="Gene3D" id="3.90.1720.10">
    <property type="entry name" value="endopeptidase domain like (from Nostoc punctiforme)"/>
    <property type="match status" value="1"/>
</dbReference>
<dbReference type="Gene3D" id="2.30.30.40">
    <property type="entry name" value="SH3 Domains"/>
    <property type="match status" value="1"/>
</dbReference>
<dbReference type="InterPro" id="IPR051202">
    <property type="entry name" value="Peptidase_C40"/>
</dbReference>
<dbReference type="AlphaFoldDB" id="A0A6S6UL59"/>
<feature type="domain" description="NlpC/P60" evidence="5">
    <location>
        <begin position="108"/>
        <end position="233"/>
    </location>
</feature>
<dbReference type="SUPFAM" id="SSF54001">
    <property type="entry name" value="Cysteine proteinases"/>
    <property type="match status" value="1"/>
</dbReference>
<proteinExistence type="inferred from homology"/>
<sequence length="234" mass="26906">MQKTNYGQARLSIVPMRAKPQHSSEMVSQLLYNETYTILEEQEEWLRIECLHDGYQGWIAENQAYYISQEIFDTPFKRYNADVIEWDQQLEMNLFMGSPFYDIAPNLVPPIERICHAAQQFINSPYLWGGRTGAGIDCSGLMQVAFRMGHILLPRDASLQAKLGKKISWGTHKRGDLAFFKNKDGKINHVGLFLSPDSILHASAWVRVDSITKIGIFHKNSATHELAFIRRVRF</sequence>
<dbReference type="Pfam" id="PF18348">
    <property type="entry name" value="SH3_16"/>
    <property type="match status" value="1"/>
</dbReference>
<accession>A0A6S6UL59</accession>
<evidence type="ECO:0000259" key="5">
    <source>
        <dbReference type="PROSITE" id="PS51935"/>
    </source>
</evidence>
<keyword evidence="4" id="KW-0788">Thiol protease</keyword>
<dbReference type="GO" id="GO:0006508">
    <property type="term" value="P:proteolysis"/>
    <property type="evidence" value="ECO:0007669"/>
    <property type="project" value="UniProtKB-KW"/>
</dbReference>
<dbReference type="GO" id="GO:0008234">
    <property type="term" value="F:cysteine-type peptidase activity"/>
    <property type="evidence" value="ECO:0007669"/>
    <property type="project" value="UniProtKB-KW"/>
</dbReference>
<dbReference type="InterPro" id="IPR000064">
    <property type="entry name" value="NLP_P60_dom"/>
</dbReference>
<name>A0A6S6UL59_9BACT</name>
<dbReference type="InterPro" id="IPR041382">
    <property type="entry name" value="SH3_16"/>
</dbReference>
<evidence type="ECO:0000256" key="2">
    <source>
        <dbReference type="ARBA" id="ARBA00022670"/>
    </source>
</evidence>
<comment type="similarity">
    <text evidence="1">Belongs to the peptidase C40 family.</text>
</comment>
<dbReference type="PANTHER" id="PTHR47053:SF1">
    <property type="entry name" value="MUREIN DD-ENDOPEPTIDASE MEPH-RELATED"/>
    <property type="match status" value="1"/>
</dbReference>
<evidence type="ECO:0000256" key="3">
    <source>
        <dbReference type="ARBA" id="ARBA00022801"/>
    </source>
</evidence>
<dbReference type="InterPro" id="IPR038765">
    <property type="entry name" value="Papain-like_cys_pep_sf"/>
</dbReference>